<reference evidence="6 7" key="1">
    <citation type="submission" date="2016-07" db="EMBL/GenBank/DDBJ databases">
        <title>Pervasive Adenine N6-methylation of Active Genes in Fungi.</title>
        <authorList>
            <consortium name="DOE Joint Genome Institute"/>
            <person name="Mondo S.J."/>
            <person name="Dannebaum R.O."/>
            <person name="Kuo R.C."/>
            <person name="Labutti K."/>
            <person name="Haridas S."/>
            <person name="Kuo A."/>
            <person name="Salamov A."/>
            <person name="Ahrendt S.R."/>
            <person name="Lipzen A."/>
            <person name="Sullivan W."/>
            <person name="Andreopoulos W.B."/>
            <person name="Clum A."/>
            <person name="Lindquist E."/>
            <person name="Daum C."/>
            <person name="Ramamoorthy G.K."/>
            <person name="Gryganskyi A."/>
            <person name="Culley D."/>
            <person name="Magnuson J.K."/>
            <person name="James T.Y."/>
            <person name="O'Malley M.A."/>
            <person name="Stajich J.E."/>
            <person name="Spatafora J.W."/>
            <person name="Visel A."/>
            <person name="Grigoriev I.V."/>
        </authorList>
    </citation>
    <scope>NUCLEOTIDE SEQUENCE [LARGE SCALE GENOMIC DNA]</scope>
    <source>
        <strain evidence="6 7">12-1054</strain>
    </source>
</reference>
<dbReference type="CDD" id="cd05369">
    <property type="entry name" value="TER_DECR_SDR_a"/>
    <property type="match status" value="1"/>
</dbReference>
<protein>
    <recommendedName>
        <fullName evidence="3">2,4-dienoyl-CoA reductase [(3E)-enoyl-CoA-producing]</fullName>
        <ecNumber evidence="3">1.3.1.124</ecNumber>
    </recommendedName>
</protein>
<evidence type="ECO:0000313" key="6">
    <source>
        <dbReference type="EMBL" id="ORY83857.1"/>
    </source>
</evidence>
<comment type="caution">
    <text evidence="6">The sequence shown here is derived from an EMBL/GenBank/DDBJ whole genome shotgun (WGS) entry which is preliminary data.</text>
</comment>
<keyword evidence="7" id="KW-1185">Reference proteome</keyword>
<dbReference type="PRINTS" id="PR00081">
    <property type="entry name" value="GDHRDH"/>
</dbReference>
<evidence type="ECO:0000256" key="1">
    <source>
        <dbReference type="ARBA" id="ARBA00022857"/>
    </source>
</evidence>
<evidence type="ECO:0000313" key="7">
    <source>
        <dbReference type="Proteomes" id="UP000193685"/>
    </source>
</evidence>
<dbReference type="GO" id="GO:0005777">
    <property type="term" value="C:peroxisome"/>
    <property type="evidence" value="ECO:0007669"/>
    <property type="project" value="TreeGrafter"/>
</dbReference>
<dbReference type="AlphaFoldDB" id="A0A1Y2FJU0"/>
<name>A0A1Y2FJU0_PROLT</name>
<comment type="catalytic activity">
    <reaction evidence="5">
        <text>a (2E,4Z)-dienoyl-CoA + NADPH + H(+) = a 4,5-saturated-(3E)-enoyl-CoA + NADP(+)</text>
        <dbReference type="Rhea" id="RHEA:61892"/>
        <dbReference type="ChEBI" id="CHEBI:15378"/>
        <dbReference type="ChEBI" id="CHEBI:57783"/>
        <dbReference type="ChEBI" id="CHEBI:58349"/>
        <dbReference type="ChEBI" id="CHEBI:85099"/>
        <dbReference type="ChEBI" id="CHEBI:85493"/>
        <dbReference type="EC" id="1.3.1.124"/>
    </reaction>
</comment>
<dbReference type="RefSeq" id="XP_040726152.1">
    <property type="nucleotide sequence ID" value="XM_040866837.1"/>
</dbReference>
<dbReference type="InterPro" id="IPR002347">
    <property type="entry name" value="SDR_fam"/>
</dbReference>
<dbReference type="OMA" id="MQAHVCA"/>
<dbReference type="Proteomes" id="UP000193685">
    <property type="component" value="Unassembled WGS sequence"/>
</dbReference>
<comment type="catalytic activity">
    <reaction evidence="4">
        <text>a (2E,4E)-dienoyl-CoA + NADPH + H(+) = a 4,5-saturated-(3E)-enoyl-CoA + NADP(+)</text>
        <dbReference type="Rhea" id="RHEA:45912"/>
        <dbReference type="ChEBI" id="CHEBI:15378"/>
        <dbReference type="ChEBI" id="CHEBI:57783"/>
        <dbReference type="ChEBI" id="CHEBI:58349"/>
        <dbReference type="ChEBI" id="CHEBI:85101"/>
        <dbReference type="ChEBI" id="CHEBI:85493"/>
        <dbReference type="EC" id="1.3.1.124"/>
    </reaction>
</comment>
<dbReference type="EMBL" id="MCFI01000007">
    <property type="protein sequence ID" value="ORY83857.1"/>
    <property type="molecule type" value="Genomic_DNA"/>
</dbReference>
<organism evidence="6 7">
    <name type="scientific">Protomyces lactucae-debilis</name>
    <dbReference type="NCBI Taxonomy" id="2754530"/>
    <lineage>
        <taxon>Eukaryota</taxon>
        <taxon>Fungi</taxon>
        <taxon>Dikarya</taxon>
        <taxon>Ascomycota</taxon>
        <taxon>Taphrinomycotina</taxon>
        <taxon>Taphrinomycetes</taxon>
        <taxon>Taphrinales</taxon>
        <taxon>Protomycetaceae</taxon>
        <taxon>Protomyces</taxon>
    </lineage>
</organism>
<dbReference type="PANTHER" id="PTHR43296:SF2">
    <property type="entry name" value="PEROXISOMAL 2,4-DIENOYL-COA REDUCTASE [(3E)-ENOYL-COA-PRODUCING]"/>
    <property type="match status" value="1"/>
</dbReference>
<evidence type="ECO:0000256" key="3">
    <source>
        <dbReference type="ARBA" id="ARBA00026117"/>
    </source>
</evidence>
<sequence>MPAYRNNTFKDGLFKGKVVFCTGGAGSICGRQVEALVILGANAVITGRNKEKTEKRAAEMSQLRPGAKVIGMAVDVRDAKAMAAAAAETVSKLGSLDFCIAGAAGNFLAKIDNLSANAFKTVIDIDVLGSYNTIKACIPHLKKSRGRVLFISATLHYQGTPFQAHVSAAKAAIDALSQSICVEFGPYGITSNVIAPGPIANTEGMSRLLPQSMKDQMDRKIPMQKQGDVDDIADATIYLFAPSGDWVSGQILIVDGGAWHNAQGSLPYPEAILDGELPDDVKQRPPTKL</sequence>
<evidence type="ECO:0000256" key="5">
    <source>
        <dbReference type="ARBA" id="ARBA00048340"/>
    </source>
</evidence>
<dbReference type="InterPro" id="IPR036291">
    <property type="entry name" value="NAD(P)-bd_dom_sf"/>
</dbReference>
<dbReference type="OrthoDB" id="2136131at2759"/>
<dbReference type="InterPro" id="IPR045017">
    <property type="entry name" value="DECR2-like"/>
</dbReference>
<dbReference type="EC" id="1.3.1.124" evidence="3"/>
<accession>A0A1Y2FJU0</accession>
<dbReference type="PANTHER" id="PTHR43296">
    <property type="entry name" value="PEROXISOMAL 2,4-DIENOYL-COA REDUCTASE"/>
    <property type="match status" value="1"/>
</dbReference>
<keyword evidence="2" id="KW-0560">Oxidoreductase</keyword>
<keyword evidence="1" id="KW-0521">NADP</keyword>
<dbReference type="SUPFAM" id="SSF51735">
    <property type="entry name" value="NAD(P)-binding Rossmann-fold domains"/>
    <property type="match status" value="1"/>
</dbReference>
<dbReference type="GO" id="GO:0008670">
    <property type="term" value="F:2,4-dienoyl-CoA reductase (NADPH) activity"/>
    <property type="evidence" value="ECO:0007669"/>
    <property type="project" value="InterPro"/>
</dbReference>
<dbReference type="STRING" id="56484.A0A1Y2FJU0"/>
<dbReference type="GeneID" id="63783436"/>
<dbReference type="Pfam" id="PF13561">
    <property type="entry name" value="adh_short_C2"/>
    <property type="match status" value="1"/>
</dbReference>
<gene>
    <name evidence="6" type="ORF">BCR37DRAFT_283410</name>
</gene>
<evidence type="ECO:0000256" key="2">
    <source>
        <dbReference type="ARBA" id="ARBA00023002"/>
    </source>
</evidence>
<proteinExistence type="predicted"/>
<dbReference type="GO" id="GO:0009062">
    <property type="term" value="P:fatty acid catabolic process"/>
    <property type="evidence" value="ECO:0007669"/>
    <property type="project" value="InterPro"/>
</dbReference>
<evidence type="ECO:0000256" key="4">
    <source>
        <dbReference type="ARBA" id="ARBA00048009"/>
    </source>
</evidence>
<dbReference type="Gene3D" id="3.40.50.720">
    <property type="entry name" value="NAD(P)-binding Rossmann-like Domain"/>
    <property type="match status" value="1"/>
</dbReference>